<evidence type="ECO:0000313" key="2">
    <source>
        <dbReference type="EMBL" id="KAG7165480.1"/>
    </source>
</evidence>
<evidence type="ECO:0000313" key="3">
    <source>
        <dbReference type="Proteomes" id="UP000747542"/>
    </source>
</evidence>
<reference evidence="2" key="1">
    <citation type="journal article" date="2021" name="Sci. Adv.">
        <title>The American lobster genome reveals insights on longevity, neural, and immune adaptations.</title>
        <authorList>
            <person name="Polinski J.M."/>
            <person name="Zimin A.V."/>
            <person name="Clark K.F."/>
            <person name="Kohn A.B."/>
            <person name="Sadowski N."/>
            <person name="Timp W."/>
            <person name="Ptitsyn A."/>
            <person name="Khanna P."/>
            <person name="Romanova D.Y."/>
            <person name="Williams P."/>
            <person name="Greenwood S.J."/>
            <person name="Moroz L.L."/>
            <person name="Walt D.R."/>
            <person name="Bodnar A.G."/>
        </authorList>
    </citation>
    <scope>NUCLEOTIDE SEQUENCE</scope>
    <source>
        <strain evidence="2">GMGI-L3</strain>
    </source>
</reference>
<sequence length="75" mass="7735">MTSAVTASATQAATTITTRLMLDLPLPPWAEAGGSKGACVQPAPEIGRNHSQQPASTGRERLAGGSGAYWDRHCA</sequence>
<keyword evidence="3" id="KW-1185">Reference proteome</keyword>
<dbReference type="EMBL" id="JAHLQT010024345">
    <property type="protein sequence ID" value="KAG7165480.1"/>
    <property type="molecule type" value="Genomic_DNA"/>
</dbReference>
<protein>
    <submittedName>
        <fullName evidence="2">Uncharacterized protein</fullName>
    </submittedName>
</protein>
<organism evidence="2 3">
    <name type="scientific">Homarus americanus</name>
    <name type="common">American lobster</name>
    <dbReference type="NCBI Taxonomy" id="6706"/>
    <lineage>
        <taxon>Eukaryota</taxon>
        <taxon>Metazoa</taxon>
        <taxon>Ecdysozoa</taxon>
        <taxon>Arthropoda</taxon>
        <taxon>Crustacea</taxon>
        <taxon>Multicrustacea</taxon>
        <taxon>Malacostraca</taxon>
        <taxon>Eumalacostraca</taxon>
        <taxon>Eucarida</taxon>
        <taxon>Decapoda</taxon>
        <taxon>Pleocyemata</taxon>
        <taxon>Astacidea</taxon>
        <taxon>Nephropoidea</taxon>
        <taxon>Nephropidae</taxon>
        <taxon>Homarus</taxon>
    </lineage>
</organism>
<dbReference type="AlphaFoldDB" id="A0A8J5JWE0"/>
<gene>
    <name evidence="2" type="ORF">Hamer_G007328</name>
</gene>
<feature type="region of interest" description="Disordered" evidence="1">
    <location>
        <begin position="33"/>
        <end position="75"/>
    </location>
</feature>
<accession>A0A8J5JWE0</accession>
<comment type="caution">
    <text evidence="2">The sequence shown here is derived from an EMBL/GenBank/DDBJ whole genome shotgun (WGS) entry which is preliminary data.</text>
</comment>
<evidence type="ECO:0000256" key="1">
    <source>
        <dbReference type="SAM" id="MobiDB-lite"/>
    </source>
</evidence>
<proteinExistence type="predicted"/>
<dbReference type="Proteomes" id="UP000747542">
    <property type="component" value="Unassembled WGS sequence"/>
</dbReference>
<name>A0A8J5JWE0_HOMAM</name>